<dbReference type="PANTHER" id="PTHR16515">
    <property type="entry name" value="PR DOMAIN ZINC FINGER PROTEIN"/>
    <property type="match status" value="1"/>
</dbReference>
<gene>
    <name evidence="14" type="primary">Krh1</name>
    <name evidence="14" type="ORF">G6Z78_0005466</name>
</gene>
<evidence type="ECO:0000256" key="8">
    <source>
        <dbReference type="ARBA" id="ARBA00023015"/>
    </source>
</evidence>
<dbReference type="FunFam" id="3.30.160.60:FF:002343">
    <property type="entry name" value="Zinc finger protein 33A"/>
    <property type="match status" value="1"/>
</dbReference>
<comment type="function">
    <text evidence="1">May be involved in transcriptional regulation.</text>
</comment>
<evidence type="ECO:0000256" key="3">
    <source>
        <dbReference type="ARBA" id="ARBA00006991"/>
    </source>
</evidence>
<comment type="subcellular location">
    <subcellularLocation>
        <location evidence="2">Nucleus</location>
    </subcellularLocation>
</comment>
<name>A0A836FXC6_9HYME</name>
<dbReference type="FunFam" id="3.30.160.60:FF:000624">
    <property type="entry name" value="zinc finger protein 697"/>
    <property type="match status" value="1"/>
</dbReference>
<feature type="domain" description="C2H2-type" evidence="13">
    <location>
        <begin position="350"/>
        <end position="377"/>
    </location>
</feature>
<keyword evidence="7" id="KW-0862">Zinc</keyword>
<feature type="domain" description="C2H2-type" evidence="13">
    <location>
        <begin position="208"/>
        <end position="235"/>
    </location>
</feature>
<accession>A0A836FXC6</accession>
<evidence type="ECO:0000256" key="10">
    <source>
        <dbReference type="ARBA" id="ARBA00023163"/>
    </source>
</evidence>
<feature type="domain" description="C2H2-type" evidence="13">
    <location>
        <begin position="238"/>
        <end position="265"/>
    </location>
</feature>
<dbReference type="Proteomes" id="UP000668214">
    <property type="component" value="Unassembled WGS sequence"/>
</dbReference>
<dbReference type="InterPro" id="IPR036236">
    <property type="entry name" value="Znf_C2H2_sf"/>
</dbReference>
<keyword evidence="9" id="KW-0238">DNA-binding</keyword>
<comment type="similarity">
    <text evidence="3">Belongs to the krueppel C2H2-type zinc-finger protein family.</text>
</comment>
<dbReference type="PROSITE" id="PS00028">
    <property type="entry name" value="ZINC_FINGER_C2H2_1"/>
    <property type="match status" value="8"/>
</dbReference>
<dbReference type="FunFam" id="3.30.160.60:FF:000275">
    <property type="entry name" value="zinc finger protein 90 homolog"/>
    <property type="match status" value="1"/>
</dbReference>
<feature type="domain" description="C2H2-type" evidence="13">
    <location>
        <begin position="322"/>
        <end position="349"/>
    </location>
</feature>
<dbReference type="PROSITE" id="PS50157">
    <property type="entry name" value="ZINC_FINGER_C2H2_2"/>
    <property type="match status" value="8"/>
</dbReference>
<evidence type="ECO:0000256" key="9">
    <source>
        <dbReference type="ARBA" id="ARBA00023125"/>
    </source>
</evidence>
<organism evidence="14 15">
    <name type="scientific">Pseudoatta argentina</name>
    <dbReference type="NCBI Taxonomy" id="621737"/>
    <lineage>
        <taxon>Eukaryota</taxon>
        <taxon>Metazoa</taxon>
        <taxon>Ecdysozoa</taxon>
        <taxon>Arthropoda</taxon>
        <taxon>Hexapoda</taxon>
        <taxon>Insecta</taxon>
        <taxon>Pterygota</taxon>
        <taxon>Neoptera</taxon>
        <taxon>Endopterygota</taxon>
        <taxon>Hymenoptera</taxon>
        <taxon>Apocrita</taxon>
        <taxon>Aculeata</taxon>
        <taxon>Formicoidea</taxon>
        <taxon>Formicidae</taxon>
        <taxon>Myrmicinae</taxon>
        <taxon>Pseudoatta</taxon>
    </lineage>
</organism>
<dbReference type="EMBL" id="JAANIA010000071">
    <property type="protein sequence ID" value="KAG5327490.1"/>
    <property type="molecule type" value="Genomic_DNA"/>
</dbReference>
<keyword evidence="6 12" id="KW-0863">Zinc-finger</keyword>
<dbReference type="Pfam" id="PF00096">
    <property type="entry name" value="zf-C2H2"/>
    <property type="match status" value="4"/>
</dbReference>
<dbReference type="AlphaFoldDB" id="A0A836FXC6"/>
<protein>
    <submittedName>
        <fullName evidence="14">KRH1 protein</fullName>
    </submittedName>
</protein>
<feature type="non-terminal residue" evidence="14">
    <location>
        <position position="715"/>
    </location>
</feature>
<dbReference type="FunFam" id="3.30.160.60:FF:000618">
    <property type="entry name" value="zinc finger protein 341 isoform X1"/>
    <property type="match status" value="1"/>
</dbReference>
<feature type="non-terminal residue" evidence="14">
    <location>
        <position position="1"/>
    </location>
</feature>
<evidence type="ECO:0000256" key="12">
    <source>
        <dbReference type="PROSITE-ProRule" id="PRU00042"/>
    </source>
</evidence>
<sequence>MNKVLRKEVKFSNEKSLCYSIDEKYRDLFKKSDITSDLFDKDLFKRLKYTKYLPRKSRGYPQQAQKSRELQRSLQYKDRQKNFSWNNKNEIKPLQTLKVSNVAAIDNLLSLGAVRPYKISSKYLKSVFQGQRFELFTSIIYLNDMESVPSNPVMSISAPDSITANLETMNSVKNLVCSPDLTIFATTPGCSRVEAADLANPTVEIGKYQCLLCQKSFTQKNVYQSHLRSHGKESEDPYRCNICGKTFAVPARLTRHYRTHTGEKPYQCEYCNKSFSVKENLSVHRRIHTKERPYKCDVCERAFEHSGKLHRHMRIHTGERPHKCTVCAKTFIQSGQLVIHMRTHTGEKPYVCKSCKKGFTCSKQLKVHTRTHTGEKPYTCDICRKAFGYNHVLKLHQVSHYGEKVYKCTICNETFGSKKTMELHIKKHPESPASVTSTITDSDISSPIAIVSPIEPDVEISQSGGGDCGGNSNNLDPVTVPAILDLPDIAVDDKENLKTEEAYLDSTSNAYTVQRDFGYYLYSGNREQQYSQPIVTSPSNSVEPVFADIDEKRFQASVVVSTPMEPMTHHVFFYPEPAYANFGLTTNGGVHLDTTDCSSLLNLPGNDARRRVEAALEAVEEERQRQEYGARIVKIDRDPLLTPPCSNPESPASSPDLALDLVIPPRETLILPPRKRSKMILQSMESEYRNSGGSGGSLITASQRQNSVIQFARAS</sequence>
<dbReference type="InterPro" id="IPR050331">
    <property type="entry name" value="Zinc_finger"/>
</dbReference>
<dbReference type="Gene3D" id="3.30.160.60">
    <property type="entry name" value="Classic Zinc Finger"/>
    <property type="match status" value="8"/>
</dbReference>
<evidence type="ECO:0000313" key="15">
    <source>
        <dbReference type="Proteomes" id="UP000668214"/>
    </source>
</evidence>
<feature type="domain" description="C2H2-type" evidence="13">
    <location>
        <begin position="266"/>
        <end position="293"/>
    </location>
</feature>
<dbReference type="InterPro" id="IPR013087">
    <property type="entry name" value="Znf_C2H2_type"/>
</dbReference>
<dbReference type="SUPFAM" id="SSF57667">
    <property type="entry name" value="beta-beta-alpha zinc fingers"/>
    <property type="match status" value="5"/>
</dbReference>
<proteinExistence type="inferred from homology"/>
<dbReference type="FunFam" id="3.30.160.60:FF:001480">
    <property type="entry name" value="Si:cabz01071911.3"/>
    <property type="match status" value="1"/>
</dbReference>
<comment type="caution">
    <text evidence="14">The sequence shown here is derived from an EMBL/GenBank/DDBJ whole genome shotgun (WGS) entry which is preliminary data.</text>
</comment>
<dbReference type="SMART" id="SM00355">
    <property type="entry name" value="ZnF_C2H2"/>
    <property type="match status" value="8"/>
</dbReference>
<keyword evidence="8" id="KW-0805">Transcription regulation</keyword>
<dbReference type="Pfam" id="PF12874">
    <property type="entry name" value="zf-met"/>
    <property type="match status" value="1"/>
</dbReference>
<evidence type="ECO:0000256" key="2">
    <source>
        <dbReference type="ARBA" id="ARBA00004123"/>
    </source>
</evidence>
<dbReference type="GO" id="GO:0003677">
    <property type="term" value="F:DNA binding"/>
    <property type="evidence" value="ECO:0007669"/>
    <property type="project" value="UniProtKB-KW"/>
</dbReference>
<dbReference type="Pfam" id="PF13894">
    <property type="entry name" value="zf-C2H2_4"/>
    <property type="match status" value="1"/>
</dbReference>
<evidence type="ECO:0000256" key="11">
    <source>
        <dbReference type="ARBA" id="ARBA00023242"/>
    </source>
</evidence>
<evidence type="ECO:0000256" key="4">
    <source>
        <dbReference type="ARBA" id="ARBA00022723"/>
    </source>
</evidence>
<feature type="domain" description="C2H2-type" evidence="13">
    <location>
        <begin position="378"/>
        <end position="405"/>
    </location>
</feature>
<evidence type="ECO:0000256" key="6">
    <source>
        <dbReference type="ARBA" id="ARBA00022771"/>
    </source>
</evidence>
<evidence type="ECO:0000256" key="5">
    <source>
        <dbReference type="ARBA" id="ARBA00022737"/>
    </source>
</evidence>
<reference evidence="14" key="1">
    <citation type="submission" date="2020-02" db="EMBL/GenBank/DDBJ databases">
        <title>Relaxed selection underlies rapid genomic changes in the transitions from sociality to social parasitism in ants.</title>
        <authorList>
            <person name="Bi X."/>
        </authorList>
    </citation>
    <scope>NUCLEOTIDE SEQUENCE</scope>
    <source>
        <strain evidence="14">BGI-DK2014c</strain>
        <tissue evidence="14">Whole body</tissue>
    </source>
</reference>
<dbReference type="GO" id="GO:0005634">
    <property type="term" value="C:nucleus"/>
    <property type="evidence" value="ECO:0007669"/>
    <property type="project" value="UniProtKB-SubCell"/>
</dbReference>
<feature type="domain" description="C2H2-type" evidence="13">
    <location>
        <begin position="406"/>
        <end position="433"/>
    </location>
</feature>
<keyword evidence="15" id="KW-1185">Reference proteome</keyword>
<dbReference type="GO" id="GO:0008270">
    <property type="term" value="F:zinc ion binding"/>
    <property type="evidence" value="ECO:0007669"/>
    <property type="project" value="UniProtKB-KW"/>
</dbReference>
<evidence type="ECO:0000256" key="1">
    <source>
        <dbReference type="ARBA" id="ARBA00003767"/>
    </source>
</evidence>
<dbReference type="PANTHER" id="PTHR16515:SF49">
    <property type="entry name" value="GASTRULA ZINC FINGER PROTEIN XLCGF49.1-LIKE-RELATED"/>
    <property type="match status" value="1"/>
</dbReference>
<keyword evidence="11" id="KW-0539">Nucleus</keyword>
<evidence type="ECO:0000259" key="13">
    <source>
        <dbReference type="PROSITE" id="PS50157"/>
    </source>
</evidence>
<evidence type="ECO:0000313" key="14">
    <source>
        <dbReference type="EMBL" id="KAG5327490.1"/>
    </source>
</evidence>
<dbReference type="FunFam" id="3.30.160.60:FF:000634">
    <property type="entry name" value="Zinc finger X-chromosomal protein"/>
    <property type="match status" value="1"/>
</dbReference>
<keyword evidence="5" id="KW-0677">Repeat</keyword>
<evidence type="ECO:0000256" key="7">
    <source>
        <dbReference type="ARBA" id="ARBA00022833"/>
    </source>
</evidence>
<keyword evidence="10" id="KW-0804">Transcription</keyword>
<keyword evidence="4" id="KW-0479">Metal-binding</keyword>
<feature type="domain" description="C2H2-type" evidence="13">
    <location>
        <begin position="294"/>
        <end position="321"/>
    </location>
</feature>
<dbReference type="GO" id="GO:0006355">
    <property type="term" value="P:regulation of DNA-templated transcription"/>
    <property type="evidence" value="ECO:0007669"/>
    <property type="project" value="UniProtKB-ARBA"/>
</dbReference>